<dbReference type="EMBL" id="AY223091">
    <property type="protein sequence ID" value="AAP06114.1"/>
    <property type="molecule type" value="mRNA"/>
</dbReference>
<proteinExistence type="evidence at transcript level"/>
<protein>
    <submittedName>
        <fullName evidence="1">Clone ZZD1332 mRNA sequence</fullName>
    </submittedName>
</protein>
<name>Q86EX3_SCHJA</name>
<evidence type="ECO:0000313" key="1">
    <source>
        <dbReference type="EMBL" id="AAP06114.1"/>
    </source>
</evidence>
<accession>Q86EX3</accession>
<reference evidence="1" key="1">
    <citation type="journal article" date="2003" name="Nat. Genet.">
        <title>Evolutionary and biomedical implications of a Schistosoma japonicum complementary DNA resource.</title>
        <authorList>
            <person name="Hu W."/>
            <person name="Yan Q."/>
            <person name="Shen D.K."/>
            <person name="Liu F."/>
            <person name="Zhu Z.D."/>
            <person name="Song H.D."/>
            <person name="Xu X.R."/>
            <person name="Wang Z.J."/>
            <person name="Rong Y.P."/>
            <person name="Zeng L.C."/>
            <person name="Wu J."/>
            <person name="Zhang X."/>
            <person name="Wang J.J."/>
            <person name="Xu X.N."/>
            <person name="Wang S.Y."/>
            <person name="Fu G."/>
            <person name="Zhang X.L."/>
            <person name="Wang Z.Q."/>
            <person name="Brindley P.J."/>
            <person name="McManus D.P."/>
            <person name="Xue C.L."/>
            <person name="Feng Z."/>
            <person name="Chen Z."/>
            <person name="Han Z.G."/>
        </authorList>
    </citation>
    <scope>NUCLEOTIDE SEQUENCE</scope>
</reference>
<sequence>MPKAPGVHADNKIVLDDELLLLLSLSLFSSMVEYSGNILFEFFSSQISLLSFVIGKPAILIHPDPDKTTSTLDSFKFGTVSIGSKLSIALVVVNHKVRQYSYYHLKNHYYFLA</sequence>
<organism evidence="1">
    <name type="scientific">Schistosoma japonicum</name>
    <name type="common">Blood fluke</name>
    <dbReference type="NCBI Taxonomy" id="6182"/>
    <lineage>
        <taxon>Eukaryota</taxon>
        <taxon>Metazoa</taxon>
        <taxon>Spiralia</taxon>
        <taxon>Lophotrochozoa</taxon>
        <taxon>Platyhelminthes</taxon>
        <taxon>Trematoda</taxon>
        <taxon>Digenea</taxon>
        <taxon>Strigeidida</taxon>
        <taxon>Schistosomatoidea</taxon>
        <taxon>Schistosomatidae</taxon>
        <taxon>Schistosoma</taxon>
    </lineage>
</organism>
<dbReference type="AlphaFoldDB" id="Q86EX3"/>